<evidence type="ECO:0000256" key="4">
    <source>
        <dbReference type="ARBA" id="ARBA00034320"/>
    </source>
</evidence>
<accession>A0A7X0DMU1</accession>
<dbReference type="InterPro" id="IPR027417">
    <property type="entry name" value="P-loop_NTPase"/>
</dbReference>
<evidence type="ECO:0000313" key="9">
    <source>
        <dbReference type="Proteomes" id="UP000544872"/>
    </source>
</evidence>
<evidence type="ECO:0000256" key="1">
    <source>
        <dbReference type="ARBA" id="ARBA00022741"/>
    </source>
</evidence>
<evidence type="ECO:0000256" key="3">
    <source>
        <dbReference type="ARBA" id="ARBA00023186"/>
    </source>
</evidence>
<keyword evidence="2" id="KW-0378">Hydrolase</keyword>
<proteinExistence type="inferred from homology"/>
<evidence type="ECO:0000259" key="7">
    <source>
        <dbReference type="SMART" id="SM00833"/>
    </source>
</evidence>
<comment type="caution">
    <text evidence="8">The sequence shown here is derived from an EMBL/GenBank/DDBJ whole genome shotgun (WGS) entry which is preliminary data.</text>
</comment>
<evidence type="ECO:0000313" key="8">
    <source>
        <dbReference type="EMBL" id="MBB6210619.1"/>
    </source>
</evidence>
<evidence type="ECO:0000256" key="6">
    <source>
        <dbReference type="ARBA" id="ARBA00049117"/>
    </source>
</evidence>
<organism evidence="8 9">
    <name type="scientific">Novispirillum itersonii</name>
    <name type="common">Aquaspirillum itersonii</name>
    <dbReference type="NCBI Taxonomy" id="189"/>
    <lineage>
        <taxon>Bacteria</taxon>
        <taxon>Pseudomonadati</taxon>
        <taxon>Pseudomonadota</taxon>
        <taxon>Alphaproteobacteria</taxon>
        <taxon>Rhodospirillales</taxon>
        <taxon>Novispirillaceae</taxon>
        <taxon>Novispirillum</taxon>
    </lineage>
</organism>
<dbReference type="Proteomes" id="UP000544872">
    <property type="component" value="Unassembled WGS sequence"/>
</dbReference>
<dbReference type="SUPFAM" id="SSF90002">
    <property type="entry name" value="Hypothetical protein YjiA, C-terminal domain"/>
    <property type="match status" value="1"/>
</dbReference>
<sequence length="367" mass="39941">MSQPSSPLLPVTILTGFLGSGKTTLLNALLPQPALSNAAVLINEFGEIGLDHHLVAQADDDVVVLQSGCVCCTVRSDMITALRDLYLRRVRGDIPEFDRVVIETTGLADPAPILHTLLTDPLLSARYRMDGVVTTIDTVNALSQLDHFSEPVKQAALADRLILTKTDLAGPERTAQVQARLKALNPAAPQALALHGDLDAAILLNCGLFSAQGKHPDVENWLKAEAYASQPHHDHHHHGDDGHGCSPDCDHDHDHHHDHDHRHAGISSFCLTFAEPLVWDRFIEAVEILITTQGDRLLRLKGILDVVGQETPVAVHGVHHLFHPPAPLPEWGTLPHLSRVVFITHALEPQAIQGLFTEVLQTPATLV</sequence>
<keyword evidence="9" id="KW-1185">Reference proteome</keyword>
<dbReference type="Pfam" id="PF07683">
    <property type="entry name" value="CobW_C"/>
    <property type="match status" value="1"/>
</dbReference>
<dbReference type="SUPFAM" id="SSF52540">
    <property type="entry name" value="P-loop containing nucleoside triphosphate hydrolases"/>
    <property type="match status" value="1"/>
</dbReference>
<gene>
    <name evidence="8" type="ORF">FHS48_002035</name>
</gene>
<dbReference type="Gene3D" id="3.40.50.300">
    <property type="entry name" value="P-loop containing nucleotide triphosphate hydrolases"/>
    <property type="match status" value="1"/>
</dbReference>
<dbReference type="InterPro" id="IPR051316">
    <property type="entry name" value="Zinc-reg_GTPase_activator"/>
</dbReference>
<evidence type="ECO:0000256" key="5">
    <source>
        <dbReference type="ARBA" id="ARBA00045658"/>
    </source>
</evidence>
<dbReference type="EMBL" id="JACIIX010000006">
    <property type="protein sequence ID" value="MBB6210619.1"/>
    <property type="molecule type" value="Genomic_DNA"/>
</dbReference>
<dbReference type="AlphaFoldDB" id="A0A7X0DMU1"/>
<dbReference type="CDD" id="cd03112">
    <property type="entry name" value="CobW-like"/>
    <property type="match status" value="1"/>
</dbReference>
<dbReference type="GO" id="GO:0005737">
    <property type="term" value="C:cytoplasm"/>
    <property type="evidence" value="ECO:0007669"/>
    <property type="project" value="TreeGrafter"/>
</dbReference>
<comment type="catalytic activity">
    <reaction evidence="6">
        <text>GTP + H2O = GDP + phosphate + H(+)</text>
        <dbReference type="Rhea" id="RHEA:19669"/>
        <dbReference type="ChEBI" id="CHEBI:15377"/>
        <dbReference type="ChEBI" id="CHEBI:15378"/>
        <dbReference type="ChEBI" id="CHEBI:37565"/>
        <dbReference type="ChEBI" id="CHEBI:43474"/>
        <dbReference type="ChEBI" id="CHEBI:58189"/>
    </reaction>
    <physiologicalReaction direction="left-to-right" evidence="6">
        <dbReference type="Rhea" id="RHEA:19670"/>
    </physiologicalReaction>
</comment>
<reference evidence="8 9" key="1">
    <citation type="submission" date="2020-08" db="EMBL/GenBank/DDBJ databases">
        <title>Genomic Encyclopedia of Type Strains, Phase IV (KMG-IV): sequencing the most valuable type-strain genomes for metagenomic binning, comparative biology and taxonomic classification.</title>
        <authorList>
            <person name="Goeker M."/>
        </authorList>
    </citation>
    <scope>NUCLEOTIDE SEQUENCE [LARGE SCALE GENOMIC DNA]</scope>
    <source>
        <strain evidence="8 9">DSM 11590</strain>
    </source>
</reference>
<evidence type="ECO:0000256" key="2">
    <source>
        <dbReference type="ARBA" id="ARBA00022801"/>
    </source>
</evidence>
<dbReference type="GO" id="GO:0000166">
    <property type="term" value="F:nucleotide binding"/>
    <property type="evidence" value="ECO:0007669"/>
    <property type="project" value="UniProtKB-KW"/>
</dbReference>
<keyword evidence="3" id="KW-0143">Chaperone</keyword>
<name>A0A7X0DMU1_NOVIT</name>
<dbReference type="InterPro" id="IPR003495">
    <property type="entry name" value="CobW/HypB/UreG_nucleotide-bd"/>
</dbReference>
<comment type="function">
    <text evidence="5">Zinc chaperone that directly transfers zinc cofactor to target proteins, thereby activating them. Zinc is transferred from the CXCC motif in the GTPase domain to the zinc binding site in target proteins in a process requiring GTP hydrolysis.</text>
</comment>
<dbReference type="PANTHER" id="PTHR13748:SF62">
    <property type="entry name" value="COBW DOMAIN-CONTAINING PROTEIN"/>
    <property type="match status" value="1"/>
</dbReference>
<dbReference type="Pfam" id="PF02492">
    <property type="entry name" value="cobW"/>
    <property type="match status" value="1"/>
</dbReference>
<dbReference type="InterPro" id="IPR036627">
    <property type="entry name" value="CobW-likC_sf"/>
</dbReference>
<dbReference type="RefSeq" id="WP_184263441.1">
    <property type="nucleotide sequence ID" value="NZ_JACIIX010000006.1"/>
</dbReference>
<dbReference type="GO" id="GO:0016787">
    <property type="term" value="F:hydrolase activity"/>
    <property type="evidence" value="ECO:0007669"/>
    <property type="project" value="UniProtKB-KW"/>
</dbReference>
<comment type="similarity">
    <text evidence="4">Belongs to the SIMIBI class G3E GTPase family. ZNG1 subfamily.</text>
</comment>
<dbReference type="SMART" id="SM00833">
    <property type="entry name" value="CobW_C"/>
    <property type="match status" value="1"/>
</dbReference>
<dbReference type="PANTHER" id="PTHR13748">
    <property type="entry name" value="COBW-RELATED"/>
    <property type="match status" value="1"/>
</dbReference>
<keyword evidence="1" id="KW-0547">Nucleotide-binding</keyword>
<dbReference type="Gene3D" id="3.30.1220.10">
    <property type="entry name" value="CobW-like, C-terminal domain"/>
    <property type="match status" value="1"/>
</dbReference>
<dbReference type="InterPro" id="IPR011629">
    <property type="entry name" value="CobW-like_C"/>
</dbReference>
<feature type="domain" description="CobW C-terminal" evidence="7">
    <location>
        <begin position="266"/>
        <end position="360"/>
    </location>
</feature>
<protein>
    <submittedName>
        <fullName evidence="8">G3E family GTPase</fullName>
    </submittedName>
</protein>